<dbReference type="Gene3D" id="1.10.357.10">
    <property type="entry name" value="Tetracycline Repressor, domain 2"/>
    <property type="match status" value="1"/>
</dbReference>
<evidence type="ECO:0000259" key="3">
    <source>
        <dbReference type="PROSITE" id="PS50977"/>
    </source>
</evidence>
<sequence length="87" mass="9086">MTAALDLLLTEGAAALSAQRLHTATGVSRSTIYRHWPTPHAVLAALIEVAPRPAPSQTGEARTDLHAGVDALCDRLRDTPVGGAQHA</sequence>
<comment type="caution">
    <text evidence="4">The sequence shown here is derived from an EMBL/GenBank/DDBJ whole genome shotgun (WGS) entry which is preliminary data.</text>
</comment>
<gene>
    <name evidence="4" type="ORF">G3I71_46670</name>
</gene>
<dbReference type="SUPFAM" id="SSF46689">
    <property type="entry name" value="Homeodomain-like"/>
    <property type="match status" value="1"/>
</dbReference>
<evidence type="ECO:0000313" key="4">
    <source>
        <dbReference type="EMBL" id="NEC93052.1"/>
    </source>
</evidence>
<feature type="non-terminal residue" evidence="4">
    <location>
        <position position="87"/>
    </location>
</feature>
<dbReference type="AlphaFoldDB" id="A0A6B3C9L2"/>
<keyword evidence="1 2" id="KW-0238">DNA-binding</keyword>
<evidence type="ECO:0000256" key="1">
    <source>
        <dbReference type="ARBA" id="ARBA00023125"/>
    </source>
</evidence>
<dbReference type="InterPro" id="IPR009057">
    <property type="entry name" value="Homeodomain-like_sf"/>
</dbReference>
<dbReference type="PROSITE" id="PS50977">
    <property type="entry name" value="HTH_TETR_2"/>
    <property type="match status" value="1"/>
</dbReference>
<dbReference type="Pfam" id="PF00440">
    <property type="entry name" value="TetR_N"/>
    <property type="match status" value="1"/>
</dbReference>
<dbReference type="GO" id="GO:0003677">
    <property type="term" value="F:DNA binding"/>
    <property type="evidence" value="ECO:0007669"/>
    <property type="project" value="UniProtKB-UniRule"/>
</dbReference>
<reference evidence="4" key="1">
    <citation type="submission" date="2020-01" db="EMBL/GenBank/DDBJ databases">
        <title>Insect and environment-associated Actinomycetes.</title>
        <authorList>
            <person name="Currrie C."/>
            <person name="Chevrette M."/>
            <person name="Carlson C."/>
            <person name="Stubbendieck R."/>
            <person name="Wendt-Pienkowski E."/>
        </authorList>
    </citation>
    <scope>NUCLEOTIDE SEQUENCE</scope>
    <source>
        <strain evidence="4">SID12501</strain>
    </source>
</reference>
<dbReference type="EMBL" id="JAAGLU010000441">
    <property type="protein sequence ID" value="NEC93052.1"/>
    <property type="molecule type" value="Genomic_DNA"/>
</dbReference>
<feature type="DNA-binding region" description="H-T-H motif" evidence="2">
    <location>
        <begin position="17"/>
        <end position="36"/>
    </location>
</feature>
<dbReference type="InterPro" id="IPR001647">
    <property type="entry name" value="HTH_TetR"/>
</dbReference>
<name>A0A6B3C9L2_9ACTN</name>
<organism evidence="4">
    <name type="scientific">Streptomyces sp. SID12501</name>
    <dbReference type="NCBI Taxonomy" id="2706042"/>
    <lineage>
        <taxon>Bacteria</taxon>
        <taxon>Bacillati</taxon>
        <taxon>Actinomycetota</taxon>
        <taxon>Actinomycetes</taxon>
        <taxon>Kitasatosporales</taxon>
        <taxon>Streptomycetaceae</taxon>
        <taxon>Streptomyces</taxon>
    </lineage>
</organism>
<protein>
    <submittedName>
        <fullName evidence="4">Helix-turn-helix transcriptional regulator</fullName>
    </submittedName>
</protein>
<accession>A0A6B3C9L2</accession>
<feature type="domain" description="HTH tetR-type" evidence="3">
    <location>
        <begin position="1"/>
        <end position="54"/>
    </location>
</feature>
<evidence type="ECO:0000256" key="2">
    <source>
        <dbReference type="PROSITE-ProRule" id="PRU00335"/>
    </source>
</evidence>
<proteinExistence type="predicted"/>